<dbReference type="Pfam" id="PF01694">
    <property type="entry name" value="Rhomboid"/>
    <property type="match status" value="1"/>
</dbReference>
<keyword evidence="5 7" id="KW-1133">Transmembrane helix</keyword>
<comment type="subcellular location">
    <subcellularLocation>
        <location evidence="1">Membrane</location>
        <topology evidence="1">Multi-pass membrane protein</topology>
    </subcellularLocation>
</comment>
<evidence type="ECO:0000313" key="9">
    <source>
        <dbReference type="EMBL" id="WAX55275.1"/>
    </source>
</evidence>
<organism evidence="9 10">
    <name type="scientific">Jatrophihabitans cynanchi</name>
    <dbReference type="NCBI Taxonomy" id="2944128"/>
    <lineage>
        <taxon>Bacteria</taxon>
        <taxon>Bacillati</taxon>
        <taxon>Actinomycetota</taxon>
        <taxon>Actinomycetes</taxon>
        <taxon>Jatrophihabitantales</taxon>
        <taxon>Jatrophihabitantaceae</taxon>
        <taxon>Jatrophihabitans</taxon>
    </lineage>
</organism>
<evidence type="ECO:0000256" key="7">
    <source>
        <dbReference type="SAM" id="Phobius"/>
    </source>
</evidence>
<feature type="transmembrane region" description="Helical" evidence="7">
    <location>
        <begin position="151"/>
        <end position="169"/>
    </location>
</feature>
<evidence type="ECO:0000256" key="2">
    <source>
        <dbReference type="ARBA" id="ARBA00009045"/>
    </source>
</evidence>
<name>A0ABY7JUA3_9ACTN</name>
<evidence type="ECO:0000256" key="6">
    <source>
        <dbReference type="ARBA" id="ARBA00023136"/>
    </source>
</evidence>
<dbReference type="PANTHER" id="PTHR43731:SF14">
    <property type="entry name" value="PRESENILIN-ASSOCIATED RHOMBOID-LIKE PROTEIN, MITOCHONDRIAL"/>
    <property type="match status" value="1"/>
</dbReference>
<dbReference type="EC" id="3.4.21.105" evidence="9"/>
<dbReference type="EMBL" id="CP097463">
    <property type="protein sequence ID" value="WAX55275.1"/>
    <property type="molecule type" value="Genomic_DNA"/>
</dbReference>
<feature type="transmembrane region" description="Helical" evidence="7">
    <location>
        <begin position="94"/>
        <end position="114"/>
    </location>
</feature>
<keyword evidence="4 9" id="KW-0378">Hydrolase</keyword>
<evidence type="ECO:0000256" key="3">
    <source>
        <dbReference type="ARBA" id="ARBA00022692"/>
    </source>
</evidence>
<feature type="transmembrane region" description="Helical" evidence="7">
    <location>
        <begin position="199"/>
        <end position="219"/>
    </location>
</feature>
<evidence type="ECO:0000256" key="5">
    <source>
        <dbReference type="ARBA" id="ARBA00022989"/>
    </source>
</evidence>
<feature type="domain" description="Peptidase S54 rhomboid" evidence="8">
    <location>
        <begin position="85"/>
        <end position="214"/>
    </location>
</feature>
<feature type="transmembrane region" description="Helical" evidence="7">
    <location>
        <begin position="176"/>
        <end position="193"/>
    </location>
</feature>
<evidence type="ECO:0000313" key="10">
    <source>
        <dbReference type="Proteomes" id="UP001164693"/>
    </source>
</evidence>
<dbReference type="Gene3D" id="1.20.1540.10">
    <property type="entry name" value="Rhomboid-like"/>
    <property type="match status" value="1"/>
</dbReference>
<feature type="transmembrane region" description="Helical" evidence="7">
    <location>
        <begin position="35"/>
        <end position="54"/>
    </location>
</feature>
<reference evidence="9" key="1">
    <citation type="submission" date="2022-05" db="EMBL/GenBank/DDBJ databases">
        <title>Jatrophihabitans sp. SB3-54 whole genome sequence.</title>
        <authorList>
            <person name="Suh M.K."/>
            <person name="Eom M.K."/>
            <person name="Kim J.S."/>
            <person name="Kim H.S."/>
            <person name="Do H.E."/>
            <person name="Shin Y.K."/>
            <person name="Lee J.-S."/>
        </authorList>
    </citation>
    <scope>NUCLEOTIDE SEQUENCE</scope>
    <source>
        <strain evidence="9">SB3-54</strain>
    </source>
</reference>
<keyword evidence="6 7" id="KW-0472">Membrane</keyword>
<feature type="transmembrane region" description="Helical" evidence="7">
    <location>
        <begin position="126"/>
        <end position="145"/>
    </location>
</feature>
<evidence type="ECO:0000259" key="8">
    <source>
        <dbReference type="Pfam" id="PF01694"/>
    </source>
</evidence>
<dbReference type="SUPFAM" id="SSF144091">
    <property type="entry name" value="Rhomboid-like"/>
    <property type="match status" value="1"/>
</dbReference>
<dbReference type="InterPro" id="IPR035952">
    <property type="entry name" value="Rhomboid-like_sf"/>
</dbReference>
<evidence type="ECO:0000256" key="4">
    <source>
        <dbReference type="ARBA" id="ARBA00022801"/>
    </source>
</evidence>
<dbReference type="GO" id="GO:0006508">
    <property type="term" value="P:proteolysis"/>
    <property type="evidence" value="ECO:0007669"/>
    <property type="project" value="UniProtKB-KW"/>
</dbReference>
<dbReference type="PANTHER" id="PTHR43731">
    <property type="entry name" value="RHOMBOID PROTEASE"/>
    <property type="match status" value="1"/>
</dbReference>
<dbReference type="InterPro" id="IPR022764">
    <property type="entry name" value="Peptidase_S54_rhomboid_dom"/>
</dbReference>
<sequence>MRQAAVGFHCPDDASLGARSIPRQRTSVGARLRESAPVVTIALIVLNVAAYLYTGAKSPGGLDRPYAARLFLDWQLQPDVVYHHDEYYRLLTSAFLHVSLLHIGANMLALGVIGPPLERLLGRTRLLALYLLGALGGSAAIFAFGTAEQPVVGASGAIFGLFAASLVLVRRLGLDPQWLIGIIVLNFVFTFSVRDISKLGHLGGFVTGGLAALAIAGWPTVRTRLATGRQVAGLAAVAAVVVLVVALRSATGASSF</sequence>
<feature type="transmembrane region" description="Helical" evidence="7">
    <location>
        <begin position="231"/>
        <end position="250"/>
    </location>
</feature>
<dbReference type="GO" id="GO:0008233">
    <property type="term" value="F:peptidase activity"/>
    <property type="evidence" value="ECO:0007669"/>
    <property type="project" value="UniProtKB-KW"/>
</dbReference>
<protein>
    <submittedName>
        <fullName evidence="9">Rhomboid family intramembrane serine protease</fullName>
        <ecNumber evidence="9">3.4.21.105</ecNumber>
    </submittedName>
</protein>
<dbReference type="Proteomes" id="UP001164693">
    <property type="component" value="Chromosome"/>
</dbReference>
<comment type="similarity">
    <text evidence="2">Belongs to the peptidase S54 family.</text>
</comment>
<keyword evidence="9" id="KW-0645">Protease</keyword>
<evidence type="ECO:0000256" key="1">
    <source>
        <dbReference type="ARBA" id="ARBA00004141"/>
    </source>
</evidence>
<dbReference type="RefSeq" id="WP_269441780.1">
    <property type="nucleotide sequence ID" value="NZ_CP097463.1"/>
</dbReference>
<keyword evidence="10" id="KW-1185">Reference proteome</keyword>
<keyword evidence="3 7" id="KW-0812">Transmembrane</keyword>
<accession>A0ABY7JUA3</accession>
<proteinExistence type="inferred from homology"/>
<dbReference type="InterPro" id="IPR050925">
    <property type="entry name" value="Rhomboid_protease_S54"/>
</dbReference>
<gene>
    <name evidence="9" type="ORF">M6B22_12015</name>
</gene>